<evidence type="ECO:0000313" key="3">
    <source>
        <dbReference type="Proteomes" id="UP000254133"/>
    </source>
</evidence>
<feature type="transmembrane region" description="Helical" evidence="1">
    <location>
        <begin position="77"/>
        <end position="96"/>
    </location>
</feature>
<protein>
    <submittedName>
        <fullName evidence="2">Uncharacterized protein</fullName>
    </submittedName>
</protein>
<accession>A0A378PTU1</accession>
<feature type="transmembrane region" description="Helical" evidence="1">
    <location>
        <begin position="36"/>
        <end position="56"/>
    </location>
</feature>
<evidence type="ECO:0000313" key="2">
    <source>
        <dbReference type="EMBL" id="STY90162.1"/>
    </source>
</evidence>
<keyword evidence="1" id="KW-1133">Transmembrane helix</keyword>
<name>A0A378PTU1_MORBO</name>
<keyword evidence="1" id="KW-0812">Transmembrane</keyword>
<feature type="transmembrane region" description="Helical" evidence="1">
    <location>
        <begin position="12"/>
        <end position="30"/>
    </location>
</feature>
<organism evidence="2 3">
    <name type="scientific">Moraxella bovis</name>
    <dbReference type="NCBI Taxonomy" id="476"/>
    <lineage>
        <taxon>Bacteria</taxon>
        <taxon>Pseudomonadati</taxon>
        <taxon>Pseudomonadota</taxon>
        <taxon>Gammaproteobacteria</taxon>
        <taxon>Moraxellales</taxon>
        <taxon>Moraxellaceae</taxon>
        <taxon>Moraxella</taxon>
    </lineage>
</organism>
<dbReference type="EMBL" id="UGPZ01000002">
    <property type="protein sequence ID" value="STY90162.1"/>
    <property type="molecule type" value="Genomic_DNA"/>
</dbReference>
<evidence type="ECO:0000256" key="1">
    <source>
        <dbReference type="SAM" id="Phobius"/>
    </source>
</evidence>
<dbReference type="Proteomes" id="UP000254133">
    <property type="component" value="Unassembled WGS sequence"/>
</dbReference>
<gene>
    <name evidence="2" type="ORF">NCTC9426_00168</name>
</gene>
<proteinExistence type="predicted"/>
<sequence length="128" mass="14293">MVQLYLINMKKCVLIFLIIIALILAGLALFDVISRYQLIVALAIIKIIIIAIGVSMGAFDKEPAQISDITVDTHKDTYIYCGIGVIISLMLSFIYFLTQNQIFLGLSIAVFIGILVKIFMALHWQDNP</sequence>
<feature type="transmembrane region" description="Helical" evidence="1">
    <location>
        <begin position="102"/>
        <end position="122"/>
    </location>
</feature>
<dbReference type="AlphaFoldDB" id="A0A378PTU1"/>
<reference evidence="2 3" key="1">
    <citation type="submission" date="2018-06" db="EMBL/GenBank/DDBJ databases">
        <authorList>
            <consortium name="Pathogen Informatics"/>
            <person name="Doyle S."/>
        </authorList>
    </citation>
    <scope>NUCLEOTIDE SEQUENCE [LARGE SCALE GENOMIC DNA]</scope>
    <source>
        <strain evidence="2 3">NCTC9426</strain>
    </source>
</reference>
<keyword evidence="1" id="KW-0472">Membrane</keyword>